<evidence type="ECO:0000313" key="1">
    <source>
        <dbReference type="EMBL" id="WDY41242.1"/>
    </source>
</evidence>
<dbReference type="Proteomes" id="UP001221506">
    <property type="component" value="Chromosome"/>
</dbReference>
<protein>
    <submittedName>
        <fullName evidence="1">Uncharacterized protein</fullName>
    </submittedName>
</protein>
<reference evidence="1 2" key="1">
    <citation type="submission" date="2023-02" db="EMBL/GenBank/DDBJ databases">
        <authorList>
            <person name="Pan L."/>
        </authorList>
    </citation>
    <scope>NUCLEOTIDE SEQUENCE [LARGE SCALE GENOMIC DNA]</scope>
    <source>
        <strain evidence="1 2">F2</strain>
    </source>
</reference>
<dbReference type="EMBL" id="CP118598">
    <property type="protein sequence ID" value="WDY41242.1"/>
    <property type="molecule type" value="Genomic_DNA"/>
</dbReference>
<accession>A0ABD7WN51</accession>
<gene>
    <name evidence="1" type="ORF">PWA56_05345</name>
</gene>
<name>A0ABD7WN51_BIFLL</name>
<proteinExistence type="predicted"/>
<dbReference type="RefSeq" id="WP_131224952.1">
    <property type="nucleotide sequence ID" value="NZ_CP118598.1"/>
</dbReference>
<evidence type="ECO:0000313" key="2">
    <source>
        <dbReference type="Proteomes" id="UP001221506"/>
    </source>
</evidence>
<sequence length="251" mass="28839">MRPEFPPVRAAWTYHGNQLDSIRQRLYAVESEPSGTVKGGTRMGRPLLFIDFDGVINQFPDDKVMRRQGRTGWMRPDDPHRAAYAPDNWFRPDRRERLLVRDLGRRFVIRWNAELVARLDALDADKWWLTTWQPETGRLNRALGVDWPTIRWYDPITRDGIPTGKRRTILDALKQDRPIVWLDDEETTYNAGLAIQTTPHEAPVLGVGPDSAIGVSRPQMDLIEDFIHEPPAGPVVRFETAGDGHEGHWGF</sequence>
<organism evidence="1 2">
    <name type="scientific">Bifidobacterium longum subsp. longum</name>
    <dbReference type="NCBI Taxonomy" id="1679"/>
    <lineage>
        <taxon>Bacteria</taxon>
        <taxon>Bacillati</taxon>
        <taxon>Actinomycetota</taxon>
        <taxon>Actinomycetes</taxon>
        <taxon>Bifidobacteriales</taxon>
        <taxon>Bifidobacteriaceae</taxon>
        <taxon>Bifidobacterium</taxon>
    </lineage>
</organism>
<dbReference type="AlphaFoldDB" id="A0ABD7WN51"/>